<name>A0A914DVM8_9BILA</name>
<reference evidence="3" key="1">
    <citation type="submission" date="2022-11" db="UniProtKB">
        <authorList>
            <consortium name="WormBaseParasite"/>
        </authorList>
    </citation>
    <scope>IDENTIFICATION</scope>
</reference>
<dbReference type="WBParaSite" id="ACRNAN_scaffold4367.g15637.t1">
    <property type="protein sequence ID" value="ACRNAN_scaffold4367.g15637.t1"/>
    <property type="gene ID" value="ACRNAN_scaffold4367.g15637"/>
</dbReference>
<dbReference type="Proteomes" id="UP000887540">
    <property type="component" value="Unplaced"/>
</dbReference>
<organism evidence="2 3">
    <name type="scientific">Acrobeloides nanus</name>
    <dbReference type="NCBI Taxonomy" id="290746"/>
    <lineage>
        <taxon>Eukaryota</taxon>
        <taxon>Metazoa</taxon>
        <taxon>Ecdysozoa</taxon>
        <taxon>Nematoda</taxon>
        <taxon>Chromadorea</taxon>
        <taxon>Rhabditida</taxon>
        <taxon>Tylenchina</taxon>
        <taxon>Cephalobomorpha</taxon>
        <taxon>Cephaloboidea</taxon>
        <taxon>Cephalobidae</taxon>
        <taxon>Acrobeloides</taxon>
    </lineage>
</organism>
<feature type="region of interest" description="Disordered" evidence="1">
    <location>
        <begin position="46"/>
        <end position="72"/>
    </location>
</feature>
<evidence type="ECO:0000256" key="1">
    <source>
        <dbReference type="SAM" id="MobiDB-lite"/>
    </source>
</evidence>
<evidence type="ECO:0000313" key="3">
    <source>
        <dbReference type="WBParaSite" id="ACRNAN_scaffold4367.g15637.t1"/>
    </source>
</evidence>
<proteinExistence type="predicted"/>
<protein>
    <submittedName>
        <fullName evidence="3">Uncharacterized protein</fullName>
    </submittedName>
</protein>
<accession>A0A914DVM8</accession>
<feature type="compositionally biased region" description="Basic and acidic residues" evidence="1">
    <location>
        <begin position="46"/>
        <end position="56"/>
    </location>
</feature>
<sequence length="72" mass="7950">MAAKLTRFEPSGLLCVENSRRKSVCETTPECGILEASFEEGMERNHLGNFDQDRGQLSEATEGMDAKGGHFE</sequence>
<keyword evidence="2" id="KW-1185">Reference proteome</keyword>
<evidence type="ECO:0000313" key="2">
    <source>
        <dbReference type="Proteomes" id="UP000887540"/>
    </source>
</evidence>
<dbReference type="AlphaFoldDB" id="A0A914DVM8"/>